<dbReference type="EMBL" id="UINC01000017">
    <property type="protein sequence ID" value="SUZ47458.1"/>
    <property type="molecule type" value="Genomic_DNA"/>
</dbReference>
<evidence type="ECO:0000256" key="7">
    <source>
        <dbReference type="SAM" id="Coils"/>
    </source>
</evidence>
<evidence type="ECO:0000256" key="4">
    <source>
        <dbReference type="ARBA" id="ARBA00023136"/>
    </source>
</evidence>
<dbReference type="InterPro" id="IPR000527">
    <property type="entry name" value="Flag_Lring"/>
</dbReference>
<evidence type="ECO:0000313" key="9">
    <source>
        <dbReference type="EMBL" id="SUZ47458.1"/>
    </source>
</evidence>
<proteinExistence type="predicted"/>
<dbReference type="GO" id="GO:0009279">
    <property type="term" value="C:cell outer membrane"/>
    <property type="evidence" value="ECO:0007669"/>
    <property type="project" value="UniProtKB-SubCell"/>
</dbReference>
<feature type="transmembrane region" description="Helical" evidence="8">
    <location>
        <begin position="6"/>
        <end position="28"/>
    </location>
</feature>
<sequence length="256" mass="28578">VYKLLIPFSGLFHWFLATFLVLSLIGCVPSRPQPKPPAEVLAAYEVKKMNDNLKRTAKRLRRKRISTSRNRYEGSLWRYESSFGNLLRDHRARFRGDLLSINEMSLIVNVPPPKTPAEGQPAGGAETANVALEALTLRDSIEEEQNQILRNLDGISARVIRVLPDGNMLIKGQKIDYRQRNQVRYITTVTGILRPADVNDSNVVSASKLANPNVKIKRQQSGSLVRERLQKLAPLLGKQKAGFLGRLGDMAKGGAQ</sequence>
<comment type="subcellular location">
    <subcellularLocation>
        <location evidence="1">Bacterial flagellum</location>
    </subcellularLocation>
    <subcellularLocation>
        <location evidence="2">Cell outer membrane</location>
    </subcellularLocation>
</comment>
<evidence type="ECO:0000256" key="2">
    <source>
        <dbReference type="ARBA" id="ARBA00004442"/>
    </source>
</evidence>
<evidence type="ECO:0000256" key="6">
    <source>
        <dbReference type="ARBA" id="ARBA00023237"/>
    </source>
</evidence>
<keyword evidence="8" id="KW-1133">Transmembrane helix</keyword>
<protein>
    <recommendedName>
        <fullName evidence="10">Flagellar biosynthesis protein FlgH</fullName>
    </recommendedName>
</protein>
<reference evidence="9" key="1">
    <citation type="submission" date="2018-05" db="EMBL/GenBank/DDBJ databases">
        <authorList>
            <person name="Lanie J.A."/>
            <person name="Ng W.-L."/>
            <person name="Kazmierczak K.M."/>
            <person name="Andrzejewski T.M."/>
            <person name="Davidsen T.M."/>
            <person name="Wayne K.J."/>
            <person name="Tettelin H."/>
            <person name="Glass J.I."/>
            <person name="Rusch D."/>
            <person name="Podicherti R."/>
            <person name="Tsui H.-C.T."/>
            <person name="Winkler M.E."/>
        </authorList>
    </citation>
    <scope>NUCLEOTIDE SEQUENCE</scope>
</reference>
<evidence type="ECO:0000256" key="3">
    <source>
        <dbReference type="ARBA" id="ARBA00022729"/>
    </source>
</evidence>
<keyword evidence="8" id="KW-0812">Transmembrane</keyword>
<keyword evidence="6" id="KW-0998">Cell outer membrane</keyword>
<dbReference type="AlphaFoldDB" id="A0A381N195"/>
<name>A0A381N195_9ZZZZ</name>
<evidence type="ECO:0000256" key="5">
    <source>
        <dbReference type="ARBA" id="ARBA00023143"/>
    </source>
</evidence>
<dbReference type="GO" id="GO:0003774">
    <property type="term" value="F:cytoskeletal motor activity"/>
    <property type="evidence" value="ECO:0007669"/>
    <property type="project" value="InterPro"/>
</dbReference>
<dbReference type="GO" id="GO:0071973">
    <property type="term" value="P:bacterial-type flagellum-dependent cell motility"/>
    <property type="evidence" value="ECO:0007669"/>
    <property type="project" value="InterPro"/>
</dbReference>
<gene>
    <name evidence="9" type="ORF">METZ01_LOCUS312</name>
</gene>
<dbReference type="PANTHER" id="PTHR34933">
    <property type="entry name" value="FLAGELLAR L-RING PROTEIN"/>
    <property type="match status" value="1"/>
</dbReference>
<keyword evidence="5" id="KW-0975">Bacterial flagellum</keyword>
<keyword evidence="4 8" id="KW-0472">Membrane</keyword>
<accession>A0A381N195</accession>
<dbReference type="Pfam" id="PF02107">
    <property type="entry name" value="FlgH"/>
    <property type="match status" value="1"/>
</dbReference>
<evidence type="ECO:0000256" key="1">
    <source>
        <dbReference type="ARBA" id="ARBA00004365"/>
    </source>
</evidence>
<evidence type="ECO:0008006" key="10">
    <source>
        <dbReference type="Google" id="ProtNLM"/>
    </source>
</evidence>
<keyword evidence="7" id="KW-0175">Coiled coil</keyword>
<dbReference type="PANTHER" id="PTHR34933:SF1">
    <property type="entry name" value="FLAGELLAR L-RING PROTEIN"/>
    <property type="match status" value="1"/>
</dbReference>
<keyword evidence="3" id="KW-0732">Signal</keyword>
<feature type="coiled-coil region" evidence="7">
    <location>
        <begin position="43"/>
        <end position="70"/>
    </location>
</feature>
<evidence type="ECO:0000256" key="8">
    <source>
        <dbReference type="SAM" id="Phobius"/>
    </source>
</evidence>
<feature type="non-terminal residue" evidence="9">
    <location>
        <position position="1"/>
    </location>
</feature>
<organism evidence="9">
    <name type="scientific">marine metagenome</name>
    <dbReference type="NCBI Taxonomy" id="408172"/>
    <lineage>
        <taxon>unclassified sequences</taxon>
        <taxon>metagenomes</taxon>
        <taxon>ecological metagenomes</taxon>
    </lineage>
</organism>
<dbReference type="GO" id="GO:0009427">
    <property type="term" value="C:bacterial-type flagellum basal body, distal rod, L ring"/>
    <property type="evidence" value="ECO:0007669"/>
    <property type="project" value="InterPro"/>
</dbReference>